<dbReference type="InterPro" id="IPR023296">
    <property type="entry name" value="Glyco_hydro_beta-prop_sf"/>
</dbReference>
<dbReference type="AlphaFoldDB" id="A0A1G9IJQ1"/>
<gene>
    <name evidence="1" type="ORF">SAMN04488514_101169</name>
</gene>
<dbReference type="OrthoDB" id="9759709at2"/>
<organism evidence="1 2">
    <name type="scientific">Kriegella aquimaris</name>
    <dbReference type="NCBI Taxonomy" id="192904"/>
    <lineage>
        <taxon>Bacteria</taxon>
        <taxon>Pseudomonadati</taxon>
        <taxon>Bacteroidota</taxon>
        <taxon>Flavobacteriia</taxon>
        <taxon>Flavobacteriales</taxon>
        <taxon>Flavobacteriaceae</taxon>
        <taxon>Kriegella</taxon>
    </lineage>
</organism>
<keyword evidence="2" id="KW-1185">Reference proteome</keyword>
<dbReference type="Proteomes" id="UP000199440">
    <property type="component" value="Unassembled WGS sequence"/>
</dbReference>
<sequence>MKLYFFLIVGVLVFTSCNDKSKSKEKSTDTHEIGVSAMADAPFPEELIQFETLPQNPVFEGTGENTWDQKIRERGYILKEGDTYHMWYTGFQPGGSPLALGYATSQDGIAWTRYADNPVFDESWTEDMMVLKVGDTYHMFAEGKGDVSHRLTSTDGIHWEDHGSLDIRTSNGNPLSEGPYGTPTVWRENNTWYLFYERNDLGIWLATSEDLGVWTNVQDDPVIAMGPETYDQYGLAVNQIVKYKGWYYAYYHGTAFEDWSEWSTNVAASKDLIHWEKYPQNPIMGENRSSGILVPEGELFRLYTMHDKVEVHMPKNNSAK</sequence>
<dbReference type="EMBL" id="FNGV01000001">
    <property type="protein sequence ID" value="SDL25458.1"/>
    <property type="molecule type" value="Genomic_DNA"/>
</dbReference>
<evidence type="ECO:0000313" key="1">
    <source>
        <dbReference type="EMBL" id="SDL25458.1"/>
    </source>
</evidence>
<dbReference type="STRING" id="192904.SAMN04488514_101169"/>
<dbReference type="PANTHER" id="PTHR35279">
    <property type="match status" value="1"/>
</dbReference>
<dbReference type="SUPFAM" id="SSF75005">
    <property type="entry name" value="Arabinanase/levansucrase/invertase"/>
    <property type="match status" value="2"/>
</dbReference>
<dbReference type="RefSeq" id="WP_089884334.1">
    <property type="nucleotide sequence ID" value="NZ_FNGV01000001.1"/>
</dbReference>
<dbReference type="PANTHER" id="PTHR35279:SF1">
    <property type="entry name" value="ARABINANASE_LEVANSUCRASE_INVERTASE"/>
    <property type="match status" value="1"/>
</dbReference>
<protein>
    <submittedName>
        <fullName evidence="1">Predicted glycosyl hydrolase, GH43/DUF377 family</fullName>
    </submittedName>
</protein>
<dbReference type="GO" id="GO:0016787">
    <property type="term" value="F:hydrolase activity"/>
    <property type="evidence" value="ECO:0007669"/>
    <property type="project" value="UniProtKB-KW"/>
</dbReference>
<keyword evidence="1" id="KW-0378">Hydrolase</keyword>
<evidence type="ECO:0000313" key="2">
    <source>
        <dbReference type="Proteomes" id="UP000199440"/>
    </source>
</evidence>
<name>A0A1G9IJQ1_9FLAO</name>
<reference evidence="1 2" key="1">
    <citation type="submission" date="2016-10" db="EMBL/GenBank/DDBJ databases">
        <authorList>
            <person name="de Groot N.N."/>
        </authorList>
    </citation>
    <scope>NUCLEOTIDE SEQUENCE [LARGE SCALE GENOMIC DNA]</scope>
    <source>
        <strain evidence="1 2">DSM 19886</strain>
    </source>
</reference>
<accession>A0A1G9IJQ1</accession>
<dbReference type="PROSITE" id="PS51257">
    <property type="entry name" value="PROKAR_LIPOPROTEIN"/>
    <property type="match status" value="1"/>
</dbReference>
<dbReference type="Gene3D" id="2.115.10.20">
    <property type="entry name" value="Glycosyl hydrolase domain, family 43"/>
    <property type="match status" value="2"/>
</dbReference>
<proteinExistence type="predicted"/>